<reference evidence="1" key="1">
    <citation type="journal article" date="2020" name="Stud. Mycol.">
        <title>101 Dothideomycetes genomes: a test case for predicting lifestyles and emergence of pathogens.</title>
        <authorList>
            <person name="Haridas S."/>
            <person name="Albert R."/>
            <person name="Binder M."/>
            <person name="Bloem J."/>
            <person name="Labutti K."/>
            <person name="Salamov A."/>
            <person name="Andreopoulos B."/>
            <person name="Baker S."/>
            <person name="Barry K."/>
            <person name="Bills G."/>
            <person name="Bluhm B."/>
            <person name="Cannon C."/>
            <person name="Castanera R."/>
            <person name="Culley D."/>
            <person name="Daum C."/>
            <person name="Ezra D."/>
            <person name="Gonzalez J."/>
            <person name="Henrissat B."/>
            <person name="Kuo A."/>
            <person name="Liang C."/>
            <person name="Lipzen A."/>
            <person name="Lutzoni F."/>
            <person name="Magnuson J."/>
            <person name="Mondo S."/>
            <person name="Nolan M."/>
            <person name="Ohm R."/>
            <person name="Pangilinan J."/>
            <person name="Park H.-J."/>
            <person name="Ramirez L."/>
            <person name="Alfaro M."/>
            <person name="Sun H."/>
            <person name="Tritt A."/>
            <person name="Yoshinaga Y."/>
            <person name="Zwiers L.-H."/>
            <person name="Turgeon B."/>
            <person name="Goodwin S."/>
            <person name="Spatafora J."/>
            <person name="Crous P."/>
            <person name="Grigoriev I."/>
        </authorList>
    </citation>
    <scope>NUCLEOTIDE SEQUENCE</scope>
    <source>
        <strain evidence="1">ATCC 200398</strain>
    </source>
</reference>
<evidence type="ECO:0000313" key="2">
    <source>
        <dbReference type="Proteomes" id="UP000799755"/>
    </source>
</evidence>
<dbReference type="Proteomes" id="UP000799755">
    <property type="component" value="Unassembled WGS sequence"/>
</dbReference>
<accession>A0ACB6RB43</accession>
<protein>
    <submittedName>
        <fullName evidence="1">Uncharacterized protein</fullName>
    </submittedName>
</protein>
<dbReference type="EMBL" id="MU003495">
    <property type="protein sequence ID" value="KAF2475973.1"/>
    <property type="molecule type" value="Genomic_DNA"/>
</dbReference>
<gene>
    <name evidence="1" type="ORF">BDR25DRAFT_310395</name>
</gene>
<proteinExistence type="predicted"/>
<name>A0ACB6RB43_9PLEO</name>
<evidence type="ECO:0000313" key="1">
    <source>
        <dbReference type="EMBL" id="KAF2475973.1"/>
    </source>
</evidence>
<keyword evidence="2" id="KW-1185">Reference proteome</keyword>
<comment type="caution">
    <text evidence="1">The sequence shown here is derived from an EMBL/GenBank/DDBJ whole genome shotgun (WGS) entry which is preliminary data.</text>
</comment>
<sequence length="122" mass="13921">MSRAATTANTLAFSILIIVDSPDAQTWFSEDVIRKIEGKSINEWEYNEHFPKLVEVVAVLACLMRSYRVEAVRLEGESGEDLTTWLMSVARHCDFQMLLRMRDADCVRLSRVIVPCKNLVTV</sequence>
<organism evidence="1 2">
    <name type="scientific">Lindgomyces ingoldianus</name>
    <dbReference type="NCBI Taxonomy" id="673940"/>
    <lineage>
        <taxon>Eukaryota</taxon>
        <taxon>Fungi</taxon>
        <taxon>Dikarya</taxon>
        <taxon>Ascomycota</taxon>
        <taxon>Pezizomycotina</taxon>
        <taxon>Dothideomycetes</taxon>
        <taxon>Pleosporomycetidae</taxon>
        <taxon>Pleosporales</taxon>
        <taxon>Lindgomycetaceae</taxon>
        <taxon>Lindgomyces</taxon>
    </lineage>
</organism>